<evidence type="ECO:0000259" key="1">
    <source>
        <dbReference type="Pfam" id="PF02481"/>
    </source>
</evidence>
<dbReference type="RefSeq" id="WP_092640067.1">
    <property type="nucleotide sequence ID" value="NZ_FNID01000016.1"/>
</dbReference>
<dbReference type="AlphaFoldDB" id="A0A1H0AFX5"/>
<dbReference type="SUPFAM" id="SSF102405">
    <property type="entry name" value="MCP/YpsA-like"/>
    <property type="match status" value="1"/>
</dbReference>
<dbReference type="EMBL" id="FNID01000016">
    <property type="protein sequence ID" value="SDN32317.1"/>
    <property type="molecule type" value="Genomic_DNA"/>
</dbReference>
<reference evidence="2 3" key="1">
    <citation type="submission" date="2016-10" db="EMBL/GenBank/DDBJ databases">
        <authorList>
            <person name="de Groot N.N."/>
        </authorList>
    </citation>
    <scope>NUCLEOTIDE SEQUENCE [LARGE SCALE GENOMIC DNA]</scope>
    <source>
        <strain evidence="2 3">CGMCC 1.5012</strain>
    </source>
</reference>
<dbReference type="Proteomes" id="UP000199182">
    <property type="component" value="Unassembled WGS sequence"/>
</dbReference>
<gene>
    <name evidence="2" type="ORF">SAMN05192585_11614</name>
</gene>
<name>A0A1H0AFX5_9FIRM</name>
<evidence type="ECO:0000313" key="3">
    <source>
        <dbReference type="Proteomes" id="UP000199182"/>
    </source>
</evidence>
<proteinExistence type="predicted"/>
<sequence>MKVAVIGSRGAKNADTDLILRNLPHTCTEIVSGGAQGIDCLAESAAIILKLPFTCITPDYARYGRLAPLQRNLEIIEYSDMVLAFWDMKSPGTRFVINECLKRDKPLKIITI</sequence>
<dbReference type="OrthoDB" id="572639at2"/>
<dbReference type="Pfam" id="PF02481">
    <property type="entry name" value="DNA_processg_A"/>
    <property type="match status" value="1"/>
</dbReference>
<accession>A0A1H0AFX5</accession>
<evidence type="ECO:0000313" key="2">
    <source>
        <dbReference type="EMBL" id="SDN32317.1"/>
    </source>
</evidence>
<dbReference type="InterPro" id="IPR057666">
    <property type="entry name" value="DrpA_SLOG"/>
</dbReference>
<dbReference type="STRING" id="258515.SAMN05192585_11614"/>
<dbReference type="Gene3D" id="3.40.50.450">
    <property type="match status" value="1"/>
</dbReference>
<organism evidence="2 3">
    <name type="scientific">Acetanaerobacterium elongatum</name>
    <dbReference type="NCBI Taxonomy" id="258515"/>
    <lineage>
        <taxon>Bacteria</taxon>
        <taxon>Bacillati</taxon>
        <taxon>Bacillota</taxon>
        <taxon>Clostridia</taxon>
        <taxon>Eubacteriales</taxon>
        <taxon>Oscillospiraceae</taxon>
        <taxon>Acetanaerobacterium</taxon>
    </lineage>
</organism>
<protein>
    <recommendedName>
        <fullName evidence="1">Smf/DprA SLOG domain-containing protein</fullName>
    </recommendedName>
</protein>
<feature type="domain" description="Smf/DprA SLOG" evidence="1">
    <location>
        <begin position="2"/>
        <end position="48"/>
    </location>
</feature>
<keyword evidence="3" id="KW-1185">Reference proteome</keyword>